<keyword evidence="3" id="KW-1185">Reference proteome</keyword>
<evidence type="ECO:0000313" key="3">
    <source>
        <dbReference type="Proteomes" id="UP000027920"/>
    </source>
</evidence>
<dbReference type="AlphaFoldDB" id="A0A072PKW6"/>
<dbReference type="RefSeq" id="XP_013262573.1">
    <property type="nucleotide sequence ID" value="XM_013407119.1"/>
</dbReference>
<evidence type="ECO:0000259" key="1">
    <source>
        <dbReference type="Pfam" id="PF01738"/>
    </source>
</evidence>
<dbReference type="GeneID" id="25279760"/>
<dbReference type="SUPFAM" id="SSF53474">
    <property type="entry name" value="alpha/beta-Hydrolases"/>
    <property type="match status" value="1"/>
</dbReference>
<dbReference type="Pfam" id="PF01738">
    <property type="entry name" value="DLH"/>
    <property type="match status" value="1"/>
</dbReference>
<dbReference type="HOGENOM" id="CLU_054590_0_0_1"/>
<gene>
    <name evidence="2" type="ORF">A1O9_04831</name>
</gene>
<dbReference type="STRING" id="1182545.A0A072PKW6"/>
<organism evidence="2 3">
    <name type="scientific">Exophiala aquamarina CBS 119918</name>
    <dbReference type="NCBI Taxonomy" id="1182545"/>
    <lineage>
        <taxon>Eukaryota</taxon>
        <taxon>Fungi</taxon>
        <taxon>Dikarya</taxon>
        <taxon>Ascomycota</taxon>
        <taxon>Pezizomycotina</taxon>
        <taxon>Eurotiomycetes</taxon>
        <taxon>Chaetothyriomycetidae</taxon>
        <taxon>Chaetothyriales</taxon>
        <taxon>Herpotrichiellaceae</taxon>
        <taxon>Exophiala</taxon>
    </lineage>
</organism>
<dbReference type="PANTHER" id="PTHR47668">
    <property type="entry name" value="DIENELACTONE HYDROLASE FAMILY PROTEIN (AFU_ORTHOLOGUE AFUA_6G01940)"/>
    <property type="match status" value="1"/>
</dbReference>
<dbReference type="EMBL" id="AMGV01000003">
    <property type="protein sequence ID" value="KEF59983.1"/>
    <property type="molecule type" value="Genomic_DNA"/>
</dbReference>
<name>A0A072PKW6_9EURO</name>
<sequence>MSKVGEANICPFIRADTDVTGPSNEYEATTAILSIYDAFGYFPQTQQGADMVSAALSSAVEPTVVIMPDFFHGNAVPIEWYPPDTDEKRAGVAEWFKTALPPLHVPKVPGIIATAEQVFPRIRTWGVLGYCWGGKMASLLSARQQKQQQRETFKAAVQLHPGLIDPSEAAEIVIPTCMLASMDEDVIEVRNYDASLTKPKVKHIETFTDQVHGWLSARADLKNQRVRAEYERGYQIVVKFFAENLWGDR</sequence>
<evidence type="ECO:0000313" key="2">
    <source>
        <dbReference type="EMBL" id="KEF59983.1"/>
    </source>
</evidence>
<dbReference type="Gene3D" id="3.40.50.1820">
    <property type="entry name" value="alpha/beta hydrolase"/>
    <property type="match status" value="1"/>
</dbReference>
<protein>
    <recommendedName>
        <fullName evidence="1">Dienelactone hydrolase domain-containing protein</fullName>
    </recommendedName>
</protein>
<dbReference type="InterPro" id="IPR029058">
    <property type="entry name" value="AB_hydrolase_fold"/>
</dbReference>
<dbReference type="Proteomes" id="UP000027920">
    <property type="component" value="Unassembled WGS sequence"/>
</dbReference>
<dbReference type="OrthoDB" id="2147163at2759"/>
<comment type="caution">
    <text evidence="2">The sequence shown here is derived from an EMBL/GenBank/DDBJ whole genome shotgun (WGS) entry which is preliminary data.</text>
</comment>
<proteinExistence type="predicted"/>
<dbReference type="PANTHER" id="PTHR47668:SF1">
    <property type="entry name" value="DIENELACTONE HYDROLASE DOMAIN-CONTAINING PROTEIN-RELATED"/>
    <property type="match status" value="1"/>
</dbReference>
<feature type="domain" description="Dienelactone hydrolase" evidence="1">
    <location>
        <begin position="30"/>
        <end position="243"/>
    </location>
</feature>
<dbReference type="InterPro" id="IPR002925">
    <property type="entry name" value="Dienelactn_hydro"/>
</dbReference>
<reference evidence="2 3" key="1">
    <citation type="submission" date="2013-03" db="EMBL/GenBank/DDBJ databases">
        <title>The Genome Sequence of Exophiala aquamarina CBS 119918.</title>
        <authorList>
            <consortium name="The Broad Institute Genomics Platform"/>
            <person name="Cuomo C."/>
            <person name="de Hoog S."/>
            <person name="Gorbushina A."/>
            <person name="Walker B."/>
            <person name="Young S.K."/>
            <person name="Zeng Q."/>
            <person name="Gargeya S."/>
            <person name="Fitzgerald M."/>
            <person name="Haas B."/>
            <person name="Abouelleil A."/>
            <person name="Allen A.W."/>
            <person name="Alvarado L."/>
            <person name="Arachchi H.M."/>
            <person name="Berlin A.M."/>
            <person name="Chapman S.B."/>
            <person name="Gainer-Dewar J."/>
            <person name="Goldberg J."/>
            <person name="Griggs A."/>
            <person name="Gujja S."/>
            <person name="Hansen M."/>
            <person name="Howarth C."/>
            <person name="Imamovic A."/>
            <person name="Ireland A."/>
            <person name="Larimer J."/>
            <person name="McCowan C."/>
            <person name="Murphy C."/>
            <person name="Pearson M."/>
            <person name="Poon T.W."/>
            <person name="Priest M."/>
            <person name="Roberts A."/>
            <person name="Saif S."/>
            <person name="Shea T."/>
            <person name="Sisk P."/>
            <person name="Sykes S."/>
            <person name="Wortman J."/>
            <person name="Nusbaum C."/>
            <person name="Birren B."/>
        </authorList>
    </citation>
    <scope>NUCLEOTIDE SEQUENCE [LARGE SCALE GENOMIC DNA]</scope>
    <source>
        <strain evidence="2 3">CBS 119918</strain>
    </source>
</reference>
<accession>A0A072PKW6</accession>
<dbReference type="VEuPathDB" id="FungiDB:A1O9_04831"/>
<dbReference type="GO" id="GO:0016787">
    <property type="term" value="F:hydrolase activity"/>
    <property type="evidence" value="ECO:0007669"/>
    <property type="project" value="InterPro"/>
</dbReference>